<proteinExistence type="predicted"/>
<gene>
    <name evidence="2" type="ORF">LSAT_V11C800398380</name>
</gene>
<reference evidence="2 3" key="1">
    <citation type="journal article" date="2017" name="Nat. Commun.">
        <title>Genome assembly with in vitro proximity ligation data and whole-genome triplication in lettuce.</title>
        <authorList>
            <person name="Reyes-Chin-Wo S."/>
            <person name="Wang Z."/>
            <person name="Yang X."/>
            <person name="Kozik A."/>
            <person name="Arikit S."/>
            <person name="Song C."/>
            <person name="Xia L."/>
            <person name="Froenicke L."/>
            <person name="Lavelle D.O."/>
            <person name="Truco M.J."/>
            <person name="Xia R."/>
            <person name="Zhu S."/>
            <person name="Xu C."/>
            <person name="Xu H."/>
            <person name="Xu X."/>
            <person name="Cox K."/>
            <person name="Korf I."/>
            <person name="Meyers B.C."/>
            <person name="Michelmore R.W."/>
        </authorList>
    </citation>
    <scope>NUCLEOTIDE SEQUENCE [LARGE SCALE GENOMIC DNA]</scope>
    <source>
        <strain evidence="3">cv. Salinas</strain>
        <tissue evidence="2">Seedlings</tissue>
    </source>
</reference>
<dbReference type="AlphaFoldDB" id="A0A9R1X0D5"/>
<comment type="caution">
    <text evidence="2">The sequence shown here is derived from an EMBL/GenBank/DDBJ whole genome shotgun (WGS) entry which is preliminary data.</text>
</comment>
<dbReference type="EMBL" id="NBSK02000008">
    <property type="protein sequence ID" value="KAJ0193654.1"/>
    <property type="molecule type" value="Genomic_DNA"/>
</dbReference>
<dbReference type="SUPFAM" id="SSF53098">
    <property type="entry name" value="Ribonuclease H-like"/>
    <property type="match status" value="1"/>
</dbReference>
<protein>
    <recommendedName>
        <fullName evidence="1">DUF659 domain-containing protein</fullName>
    </recommendedName>
</protein>
<dbReference type="InterPro" id="IPR012337">
    <property type="entry name" value="RNaseH-like_sf"/>
</dbReference>
<evidence type="ECO:0000259" key="1">
    <source>
        <dbReference type="Pfam" id="PF04937"/>
    </source>
</evidence>
<dbReference type="Pfam" id="PF04937">
    <property type="entry name" value="DUF659"/>
    <property type="match status" value="1"/>
</dbReference>
<name>A0A9R1X0D5_LACSA</name>
<sequence>MEMNSTSWMNNSASLLKIALDSASLFSDSASQVAKPKPFELRLKSVSWTGLDSEISRLDESWAGSASREGKVPDFDPMQLVRNSVRCRGQGLSQFPDFGPMQGQGLIVKIGSLQGARIAKFLMQAIEFVGPSNVLQFVTDNVANCIAAGKELEKVYKHIFWSPCCVHTLNLIFKDFAHAFIWLEEGEKDCCDGEGPKMGEIYEKMDNMLGEIKEAMMKSMYESYFHQVEEIVLKRWEKMNIPLHCLGFALSPRFYDTRYLEKLAPGEIRRKAPNLDKEVIQGVMQAFNCIAENRDEE</sequence>
<evidence type="ECO:0000313" key="3">
    <source>
        <dbReference type="Proteomes" id="UP000235145"/>
    </source>
</evidence>
<keyword evidence="3" id="KW-1185">Reference proteome</keyword>
<organism evidence="2 3">
    <name type="scientific">Lactuca sativa</name>
    <name type="common">Garden lettuce</name>
    <dbReference type="NCBI Taxonomy" id="4236"/>
    <lineage>
        <taxon>Eukaryota</taxon>
        <taxon>Viridiplantae</taxon>
        <taxon>Streptophyta</taxon>
        <taxon>Embryophyta</taxon>
        <taxon>Tracheophyta</taxon>
        <taxon>Spermatophyta</taxon>
        <taxon>Magnoliopsida</taxon>
        <taxon>eudicotyledons</taxon>
        <taxon>Gunneridae</taxon>
        <taxon>Pentapetalae</taxon>
        <taxon>asterids</taxon>
        <taxon>campanulids</taxon>
        <taxon>Asterales</taxon>
        <taxon>Asteraceae</taxon>
        <taxon>Cichorioideae</taxon>
        <taxon>Cichorieae</taxon>
        <taxon>Lactucinae</taxon>
        <taxon>Lactuca</taxon>
    </lineage>
</organism>
<feature type="domain" description="DUF659" evidence="1">
    <location>
        <begin position="117"/>
        <end position="178"/>
    </location>
</feature>
<evidence type="ECO:0000313" key="2">
    <source>
        <dbReference type="EMBL" id="KAJ0193654.1"/>
    </source>
</evidence>
<accession>A0A9R1X0D5</accession>
<dbReference type="InterPro" id="IPR007021">
    <property type="entry name" value="DUF659"/>
</dbReference>
<dbReference type="Proteomes" id="UP000235145">
    <property type="component" value="Unassembled WGS sequence"/>
</dbReference>